<dbReference type="InterPro" id="IPR010298">
    <property type="entry name" value="YacP-like"/>
</dbReference>
<sequence>MRYILDGNNIIRHPLWQTDRGIDDRQSLVNYLNSYRRNHPSVSFIVVFDGWSDISYSYPGIKILWSYNNSADNVIIEKLRSLNKNTIVVSNDNEIRKHAKLNDFKIMKVEEFLNITDKIRKTSAKNSPEEVSNKISYSKVPTIEKELEKYYEKNPPNIRIRRTRKRF</sequence>
<comment type="caution">
    <text evidence="1">The sequence shown here is derived from an EMBL/GenBank/DDBJ whole genome shotgun (WGS) entry which is preliminary data.</text>
</comment>
<protein>
    <submittedName>
        <fullName evidence="1">YacP-like NYN domain protein</fullName>
    </submittedName>
</protein>
<evidence type="ECO:0000313" key="1">
    <source>
        <dbReference type="EMBL" id="OQB73169.1"/>
    </source>
</evidence>
<dbReference type="Proteomes" id="UP000485562">
    <property type="component" value="Unassembled WGS sequence"/>
</dbReference>
<dbReference type="EMBL" id="MWDQ01000093">
    <property type="protein sequence ID" value="OQB73169.1"/>
    <property type="molecule type" value="Genomic_DNA"/>
</dbReference>
<dbReference type="AlphaFoldDB" id="A0A1V6C8E1"/>
<reference evidence="1" key="1">
    <citation type="submission" date="2017-02" db="EMBL/GenBank/DDBJ databases">
        <title>Delving into the versatile metabolic prowess of the omnipresent phylum Bacteroidetes.</title>
        <authorList>
            <person name="Nobu M.K."/>
            <person name="Mei R."/>
            <person name="Narihiro T."/>
            <person name="Kuroda K."/>
            <person name="Liu W.-T."/>
        </authorList>
    </citation>
    <scope>NUCLEOTIDE SEQUENCE</scope>
    <source>
        <strain evidence="1">ADurb.Bin131</strain>
    </source>
</reference>
<dbReference type="Pfam" id="PF05991">
    <property type="entry name" value="NYN_YacP"/>
    <property type="match status" value="1"/>
</dbReference>
<name>A0A1V6C8E1_UNCT6</name>
<accession>A0A1V6C8E1</accession>
<proteinExistence type="predicted"/>
<organism evidence="1">
    <name type="scientific">candidate division TA06 bacterium ADurb.Bin131</name>
    <dbReference type="NCBI Taxonomy" id="1852827"/>
    <lineage>
        <taxon>Bacteria</taxon>
        <taxon>Bacteria division TA06</taxon>
    </lineage>
</organism>
<gene>
    <name evidence="1" type="ORF">BWX89_01085</name>
</gene>